<dbReference type="InterPro" id="IPR002156">
    <property type="entry name" value="RNaseH_domain"/>
</dbReference>
<protein>
    <submittedName>
        <fullName evidence="2">Uncharacterized protein LOC109020377</fullName>
    </submittedName>
</protein>
<dbReference type="PANTHER" id="PTHR46890">
    <property type="entry name" value="NON-LTR RETROLELEMENT REVERSE TRANSCRIPTASE-LIKE PROTEIN-RELATED"/>
    <property type="match status" value="1"/>
</dbReference>
<dbReference type="PANTHER" id="PTHR46890:SF48">
    <property type="entry name" value="RNA-DIRECTED DNA POLYMERASE"/>
    <property type="match status" value="1"/>
</dbReference>
<keyword evidence="1" id="KW-1185">Reference proteome</keyword>
<gene>
    <name evidence="2" type="primary">LOC109020377</name>
</gene>
<dbReference type="RefSeq" id="XP_018858370.1">
    <property type="nucleotide sequence ID" value="XM_019002825.1"/>
</dbReference>
<dbReference type="SUPFAM" id="SSF56672">
    <property type="entry name" value="DNA/RNA polymerases"/>
    <property type="match status" value="1"/>
</dbReference>
<dbReference type="AlphaFoldDB" id="A0A2I4HQD5"/>
<dbReference type="Pfam" id="PF00078">
    <property type="entry name" value="RVT_1"/>
    <property type="match status" value="1"/>
</dbReference>
<dbReference type="Pfam" id="PF13966">
    <property type="entry name" value="zf-RVT"/>
    <property type="match status" value="1"/>
</dbReference>
<name>A0A2I4HQD5_JUGRE</name>
<accession>A0A2I4HQD5</accession>
<dbReference type="Gramene" id="Jr12_06420_p1">
    <property type="protein sequence ID" value="cds.Jr12_06420_p1"/>
    <property type="gene ID" value="Jr12_06420"/>
</dbReference>
<dbReference type="PROSITE" id="PS50878">
    <property type="entry name" value="RT_POL"/>
    <property type="match status" value="1"/>
</dbReference>
<dbReference type="Proteomes" id="UP000235220">
    <property type="component" value="Chromosome 12"/>
</dbReference>
<dbReference type="GO" id="GO:0004523">
    <property type="term" value="F:RNA-DNA hybrid ribonuclease activity"/>
    <property type="evidence" value="ECO:0007669"/>
    <property type="project" value="InterPro"/>
</dbReference>
<dbReference type="Pfam" id="PF13456">
    <property type="entry name" value="RVT_3"/>
    <property type="match status" value="1"/>
</dbReference>
<dbReference type="InterPro" id="IPR043502">
    <property type="entry name" value="DNA/RNA_pol_sf"/>
</dbReference>
<evidence type="ECO:0000313" key="1">
    <source>
        <dbReference type="Proteomes" id="UP000235220"/>
    </source>
</evidence>
<organism evidence="1 2">
    <name type="scientific">Juglans regia</name>
    <name type="common">English walnut</name>
    <dbReference type="NCBI Taxonomy" id="51240"/>
    <lineage>
        <taxon>Eukaryota</taxon>
        <taxon>Viridiplantae</taxon>
        <taxon>Streptophyta</taxon>
        <taxon>Embryophyta</taxon>
        <taxon>Tracheophyta</taxon>
        <taxon>Spermatophyta</taxon>
        <taxon>Magnoliopsida</taxon>
        <taxon>eudicotyledons</taxon>
        <taxon>Gunneridae</taxon>
        <taxon>Pentapetalae</taxon>
        <taxon>rosids</taxon>
        <taxon>fabids</taxon>
        <taxon>Fagales</taxon>
        <taxon>Juglandaceae</taxon>
        <taxon>Juglans</taxon>
    </lineage>
</organism>
<evidence type="ECO:0000313" key="2">
    <source>
        <dbReference type="RefSeq" id="XP_018858370.1"/>
    </source>
</evidence>
<reference evidence="2" key="1">
    <citation type="submission" date="2025-08" db="UniProtKB">
        <authorList>
            <consortium name="RefSeq"/>
        </authorList>
    </citation>
    <scope>IDENTIFICATION</scope>
    <source>
        <tissue evidence="2">Leaves</tissue>
    </source>
</reference>
<dbReference type="InterPro" id="IPR052343">
    <property type="entry name" value="Retrotransposon-Effector_Assoc"/>
</dbReference>
<proteinExistence type="predicted"/>
<dbReference type="InterPro" id="IPR026960">
    <property type="entry name" value="RVT-Znf"/>
</dbReference>
<dbReference type="CDD" id="cd01650">
    <property type="entry name" value="RT_nLTR_like"/>
    <property type="match status" value="1"/>
</dbReference>
<sequence>MNHTHVVLIPKIKEPINVGDFRPISLCNVLYKIISKILANRLKGVLNQVISLSQSAFIPGRLITDNIIAAYEILHSMKLKKKGKKGSMALKLDISKAYDRVEWGFLRVVMVKMGFGEKWAALIMQCAQSVSYAILVNGKPGNTFVPTPGLRQGDPLSPYLFLLCAEGLSTLINHAESKGELRGVSVARRGIRVTHLLFADDCLVFGQASWQEWMKMKELLDIYERASGQCLNRQKTSLFFNSNTKDDIRRMIRRDVGVGIQNCCEKYLGLPVMVGKSQYNTFREIAVLMASFWWGSQQNERRIQWKSWAKMGTAKSEGGMGFRELQSFNTALLAKQCWRVLNMPFSVAARVLKVKYFKHTDLLKAKLGYGPSKIWSMWGSLGLLKEGLVWRVGNREQVNIWEDKWLPRPTLFSIQSPRNNLGPEAFVKELLLNGRWNSKLLYDTFLQEEADIICGIPVSQANAPDKRIWAFTKDGLYSVKSGYHLERSRRGREKGCSSKSKVGKEVWNKIWKLNTPEVVKMFIWKAVVNNLPTKLNLNRRRVIENPLCPVCGRENESICHILWSCSAAADVWADKESPVQKWQGMEEDFMDLWVKLTEKLPRQDLDLVATVMRNMWWRRNAFIFDNIFKGPSELFLQAQETLKGFAEVNWDASLDAEKKRKRVGIVVRDEVGEVLLSLCGSDVGLCNPDVAELQALWRALKFCAEL</sequence>
<dbReference type="OrthoDB" id="1937528at2759"/>
<dbReference type="GeneID" id="109020377"/>
<dbReference type="KEGG" id="jre:109020377"/>
<dbReference type="GO" id="GO:0003676">
    <property type="term" value="F:nucleic acid binding"/>
    <property type="evidence" value="ECO:0007669"/>
    <property type="project" value="InterPro"/>
</dbReference>
<dbReference type="InterPro" id="IPR000477">
    <property type="entry name" value="RT_dom"/>
</dbReference>